<dbReference type="RefSeq" id="WP_091521711.1">
    <property type="nucleotide sequence ID" value="NZ_FOVI01000008.1"/>
</dbReference>
<name>A0A1I5AIS5_9FLAO</name>
<feature type="transmembrane region" description="Helical" evidence="1">
    <location>
        <begin position="52"/>
        <end position="71"/>
    </location>
</feature>
<keyword evidence="1" id="KW-1133">Transmembrane helix</keyword>
<accession>A0A1I5AIS5</accession>
<dbReference type="Proteomes" id="UP000199036">
    <property type="component" value="Unassembled WGS sequence"/>
</dbReference>
<dbReference type="STRING" id="913024.SAMN05421741_10856"/>
<gene>
    <name evidence="2" type="ORF">SAMN05421741_10856</name>
</gene>
<feature type="transmembrane region" description="Helical" evidence="1">
    <location>
        <begin position="111"/>
        <end position="131"/>
    </location>
</feature>
<reference evidence="3" key="1">
    <citation type="submission" date="2016-10" db="EMBL/GenBank/DDBJ databases">
        <authorList>
            <person name="Varghese N."/>
            <person name="Submissions S."/>
        </authorList>
    </citation>
    <scope>NUCLEOTIDE SEQUENCE [LARGE SCALE GENOMIC DNA]</scope>
    <source>
        <strain evidence="3">DS-12</strain>
    </source>
</reference>
<proteinExistence type="predicted"/>
<evidence type="ECO:0000256" key="1">
    <source>
        <dbReference type="SAM" id="Phobius"/>
    </source>
</evidence>
<dbReference type="EMBL" id="FOVI01000008">
    <property type="protein sequence ID" value="SFN62119.1"/>
    <property type="molecule type" value="Genomic_DNA"/>
</dbReference>
<evidence type="ECO:0000313" key="3">
    <source>
        <dbReference type="Proteomes" id="UP000199036"/>
    </source>
</evidence>
<feature type="transmembrane region" description="Helical" evidence="1">
    <location>
        <begin position="78"/>
        <end position="99"/>
    </location>
</feature>
<keyword evidence="1" id="KW-0812">Transmembrane</keyword>
<keyword evidence="1" id="KW-0472">Membrane</keyword>
<protein>
    <recommendedName>
        <fullName evidence="4">DUF3784 domain-containing protein</fullName>
    </recommendedName>
</protein>
<dbReference type="InterPro" id="IPR017259">
    <property type="entry name" value="UCP037672"/>
</dbReference>
<keyword evidence="3" id="KW-1185">Reference proteome</keyword>
<evidence type="ECO:0000313" key="2">
    <source>
        <dbReference type="EMBL" id="SFN62119.1"/>
    </source>
</evidence>
<sequence length="143" mass="16586">MYAGFVIAFILCFFTSLLNKENAGSLLSGYNTMSDERKKKVDFKGIVKIYKIVFYSISAYLVFVSLINLFIDNLKFIFIAMTLGLSWGFIPLFFLGSTYDKNVYKPWELWFQRFMVAFLFLGGLFVTYLIYTTPLNELTSNNL</sequence>
<dbReference type="Pfam" id="PF12650">
    <property type="entry name" value="DUF3784"/>
    <property type="match status" value="1"/>
</dbReference>
<dbReference type="OrthoDB" id="954876at2"/>
<organism evidence="2 3">
    <name type="scientific">Paenimyroides ummariense</name>
    <dbReference type="NCBI Taxonomy" id="913024"/>
    <lineage>
        <taxon>Bacteria</taxon>
        <taxon>Pseudomonadati</taxon>
        <taxon>Bacteroidota</taxon>
        <taxon>Flavobacteriia</taxon>
        <taxon>Flavobacteriales</taxon>
        <taxon>Flavobacteriaceae</taxon>
        <taxon>Paenimyroides</taxon>
    </lineage>
</organism>
<evidence type="ECO:0008006" key="4">
    <source>
        <dbReference type="Google" id="ProtNLM"/>
    </source>
</evidence>
<dbReference type="AlphaFoldDB" id="A0A1I5AIS5"/>